<comment type="caution">
    <text evidence="1">The sequence shown here is derived from an EMBL/GenBank/DDBJ whole genome shotgun (WGS) entry which is preliminary data.</text>
</comment>
<reference evidence="1" key="2">
    <citation type="journal article" date="2023" name="IMA Fungus">
        <title>Comparative genomic study of the Penicillium genus elucidates a diverse pangenome and 15 lateral gene transfer events.</title>
        <authorList>
            <person name="Petersen C."/>
            <person name="Sorensen T."/>
            <person name="Nielsen M.R."/>
            <person name="Sondergaard T.E."/>
            <person name="Sorensen J.L."/>
            <person name="Fitzpatrick D.A."/>
            <person name="Frisvad J.C."/>
            <person name="Nielsen K.L."/>
        </authorList>
    </citation>
    <scope>NUCLEOTIDE SEQUENCE</scope>
    <source>
        <strain evidence="1">IBT 20477</strain>
    </source>
</reference>
<dbReference type="Proteomes" id="UP001150942">
    <property type="component" value="Unassembled WGS sequence"/>
</dbReference>
<gene>
    <name evidence="1" type="ORF">N7449_008143</name>
</gene>
<organism evidence="1 2">
    <name type="scientific">Penicillium cf. viridicatum</name>
    <dbReference type="NCBI Taxonomy" id="2972119"/>
    <lineage>
        <taxon>Eukaryota</taxon>
        <taxon>Fungi</taxon>
        <taxon>Dikarya</taxon>
        <taxon>Ascomycota</taxon>
        <taxon>Pezizomycotina</taxon>
        <taxon>Eurotiomycetes</taxon>
        <taxon>Eurotiomycetidae</taxon>
        <taxon>Eurotiales</taxon>
        <taxon>Aspergillaceae</taxon>
        <taxon>Penicillium</taxon>
    </lineage>
</organism>
<keyword evidence="2" id="KW-1185">Reference proteome</keyword>
<evidence type="ECO:0000313" key="2">
    <source>
        <dbReference type="Proteomes" id="UP001150942"/>
    </source>
</evidence>
<sequence>MGMTSARNLAYQHRSRQKITGIDNRRQIKDQQLINTRQMTLNGARELSNIQIKAGGSSRKRPLGGE</sequence>
<protein>
    <submittedName>
        <fullName evidence="1">Uncharacterized protein</fullName>
    </submittedName>
</protein>
<accession>A0A9W9MDD4</accession>
<dbReference type="EMBL" id="JAPQKQ010000005">
    <property type="protein sequence ID" value="KAJ5197664.1"/>
    <property type="molecule type" value="Genomic_DNA"/>
</dbReference>
<reference evidence="1" key="1">
    <citation type="submission" date="2022-11" db="EMBL/GenBank/DDBJ databases">
        <authorList>
            <person name="Petersen C."/>
        </authorList>
    </citation>
    <scope>NUCLEOTIDE SEQUENCE</scope>
    <source>
        <strain evidence="1">IBT 20477</strain>
    </source>
</reference>
<proteinExistence type="predicted"/>
<name>A0A9W9MDD4_9EURO</name>
<dbReference type="AlphaFoldDB" id="A0A9W9MDD4"/>
<evidence type="ECO:0000313" key="1">
    <source>
        <dbReference type="EMBL" id="KAJ5197664.1"/>
    </source>
</evidence>